<feature type="domain" description="PiggyBac transposable element-derived protein" evidence="6">
    <location>
        <begin position="905"/>
        <end position="1002"/>
    </location>
</feature>
<evidence type="ECO:0008006" key="9">
    <source>
        <dbReference type="Google" id="ProtNLM"/>
    </source>
</evidence>
<evidence type="ECO:0000256" key="4">
    <source>
        <dbReference type="SAM" id="MobiDB-lite"/>
    </source>
</evidence>
<comment type="subcellular location">
    <subcellularLocation>
        <location evidence="1">Cytoplasm</location>
    </subcellularLocation>
</comment>
<keyword evidence="2" id="KW-0963">Cytoplasm</keyword>
<feature type="domain" description="PiggyBac transposable element-derived protein" evidence="6">
    <location>
        <begin position="734"/>
        <end position="902"/>
    </location>
</feature>
<reference evidence="7" key="1">
    <citation type="journal article" date="2023" name="Mol. Biol. Evol.">
        <title>Third-Generation Sequencing Reveals the Adaptive Role of the Epigenome in Three Deep-Sea Polychaetes.</title>
        <authorList>
            <person name="Perez M."/>
            <person name="Aroh O."/>
            <person name="Sun Y."/>
            <person name="Lan Y."/>
            <person name="Juniper S.K."/>
            <person name="Young C.R."/>
            <person name="Angers B."/>
            <person name="Qian P.Y."/>
        </authorList>
    </citation>
    <scope>NUCLEOTIDE SEQUENCE</scope>
    <source>
        <strain evidence="7">P08H-3</strain>
    </source>
</reference>
<keyword evidence="3" id="KW-0175">Coiled coil</keyword>
<dbReference type="Proteomes" id="UP001208570">
    <property type="component" value="Unassembled WGS sequence"/>
</dbReference>
<evidence type="ECO:0000259" key="5">
    <source>
        <dbReference type="Pfam" id="PF07989"/>
    </source>
</evidence>
<feature type="coiled-coil region" evidence="3">
    <location>
        <begin position="144"/>
        <end position="171"/>
    </location>
</feature>
<dbReference type="Gene3D" id="1.10.287.1490">
    <property type="match status" value="1"/>
</dbReference>
<evidence type="ECO:0000313" key="8">
    <source>
        <dbReference type="Proteomes" id="UP001208570"/>
    </source>
</evidence>
<name>A0AAD9JLR7_9ANNE</name>
<dbReference type="PANTHER" id="PTHR46599">
    <property type="entry name" value="PIGGYBAC TRANSPOSABLE ELEMENT-DERIVED PROTEIN 4"/>
    <property type="match status" value="1"/>
</dbReference>
<feature type="coiled-coil region" evidence="3">
    <location>
        <begin position="1261"/>
        <end position="1392"/>
    </location>
</feature>
<dbReference type="Pfam" id="PF07989">
    <property type="entry name" value="Cnn_1N"/>
    <property type="match status" value="1"/>
</dbReference>
<feature type="region of interest" description="Disordered" evidence="4">
    <location>
        <begin position="32"/>
        <end position="51"/>
    </location>
</feature>
<feature type="coiled-coil region" evidence="3">
    <location>
        <begin position="195"/>
        <end position="264"/>
    </location>
</feature>
<feature type="coiled-coil region" evidence="3">
    <location>
        <begin position="295"/>
        <end position="344"/>
    </location>
</feature>
<evidence type="ECO:0000256" key="1">
    <source>
        <dbReference type="ARBA" id="ARBA00004496"/>
    </source>
</evidence>
<accession>A0AAD9JLR7</accession>
<dbReference type="EMBL" id="JAODUP010000240">
    <property type="protein sequence ID" value="KAK2155446.1"/>
    <property type="molecule type" value="Genomic_DNA"/>
</dbReference>
<evidence type="ECO:0000259" key="6">
    <source>
        <dbReference type="Pfam" id="PF13843"/>
    </source>
</evidence>
<protein>
    <recommendedName>
        <fullName evidence="9">Centrosomin N-terminal motif 1 domain-containing protein</fullName>
    </recommendedName>
</protein>
<evidence type="ECO:0000313" key="7">
    <source>
        <dbReference type="EMBL" id="KAK2155446.1"/>
    </source>
</evidence>
<sequence>MSENTLSMLEDDKTLPVDFDGSCDPGQLPEVTFGSHTQPADGSTPEVTKAGTSGYISPVRARTMKEYDQITSCAVELLLVKESNAIPACALCDLIPPTSAIGVSVKQLAELKKENFSLKLRIYFLEERIQKQFNGDGEALFKTNIELKVEVESLKKELHEKQDLLKKASTALESVTAQHEVDLKQVQEFARQETLKEAQQHREILELEHVQLQERLLQKDQDTAQLKVELDDTRQKVKELLTIKSHLEAEVKVSQRRRRELETELDGGLLDDVDGKASPNKVSDINELEDSDRLIKQLQNVVKMKELIIEQLEEEKKEAVKEISDVLETEIKKRDDELRALRQQANVDKAHHCTGMSTSDSELDFRSEAGILSDELKEKSELKSDHDLRDGETDVKSLDERFKELENVHKKCEENNLKLKKVIQELAKVLYERDAEVYSLSTQVEEQTKEIEKLKNELCQQKVNEYQELENHHSELMNRGDRISELEAVLRENELEKQRLEKSISRREGEVRQLTQQLDKVDVVISQKEDMIQDLREALQQEKQKHFAVADSLEKHYQTLLDDQQRQIESQEKMLQRMTKSLQDKDRQLQDMLQAQRAAGEKSSKDVLIDSLKSQLSDKDNELEMADNRASESEGSDICDLDDFIINDFERDMLGEDVDPLIRAQAGADSGNEETHLRWVSNLLFGETDDSGEEFEGFHSEWMTDPRHFQPVNVPDFALNGGSTYQHPEETMAAYYFGLIWDDQMWDRLTVESNRYATQQRTEHPPPPSAARWINFTKKDMQAFIGLSFSMGILKLPRRHLHWRTTKWIFKTNFCSVVSQNKFDSMWRYLHIQDNTVPAPVGEKIWKLRWFLDHLNTRFQEVYTRFGHCTIDESMIKFKGRLSFRQYLPSKPTKWGIKMWVLFALLCDLHVRGILACGTVRSNRKGQPASLLPVNMKLQRGEFRQAQKDDLSFGIWMDTKLVVTLSSFHDPTEQGTVLRRREHTHTQVSVPRMLQDYQKHIQQWPTFLDFLEDLASELVGTQGRIHWNECMQSGGCVGNVLFPQHQEYITKHYKSMDVKDAEMRQLKMSLKERDHDIAKANQMLLVTEETIDESWDLLYKVVGIESLISRVNHESRGHRGAPHFQFYIDHENDDLTRSSSGIEDDNEETDSDIMANRFCDMDRSYHLTEKIGLHAAKDYLKNAIECRNTPDNETRLCTTFSDSNLIGVNDKCDDGHVVRGHPVPLFQCSGSRESDDLFTSTLHCFLSQSLESESRENNAMIKQLSAALKAQERALEEAAESHELTLDEKNALLEKLQKSLNVRDQHLQNAIAASPSSANAVVKQLQSELQEKEKVLQEIITEHGHVTDKHDKTVQDLLNKLKQKDNQNKDMDQAHREELSQLSREIQTLQADINKRDYLIQTLENNASWMESQQREMLNKLRAALNEKDRTIEALVESGREKDALFTKVQESFVVNRGQTDNTEQSVKTQQLQDQTIHLTRDLLNKEALITYLKTEVDRLNAKSDKMANVSLKDIHQLTEVRIKELMAAGDGTCLQCKHLQTQLDQLRLELDRFILPQRTQTLGGSSPQKVDHEVRQHFRVGNNRDSMYSPRFAPSLKIPHNCLFHKCSQ</sequence>
<dbReference type="InterPro" id="IPR012943">
    <property type="entry name" value="Cnn_1N"/>
</dbReference>
<gene>
    <name evidence="7" type="ORF">LSH36_240g02059</name>
</gene>
<dbReference type="GO" id="GO:0005737">
    <property type="term" value="C:cytoplasm"/>
    <property type="evidence" value="ECO:0007669"/>
    <property type="project" value="UniProtKB-SubCell"/>
</dbReference>
<proteinExistence type="predicted"/>
<comment type="caution">
    <text evidence="7">The sequence shown here is derived from an EMBL/GenBank/DDBJ whole genome shotgun (WGS) entry which is preliminary data.</text>
</comment>
<dbReference type="Pfam" id="PF13843">
    <property type="entry name" value="DDE_Tnp_1_7"/>
    <property type="match status" value="2"/>
</dbReference>
<dbReference type="InterPro" id="IPR029526">
    <property type="entry name" value="PGBD"/>
</dbReference>
<keyword evidence="8" id="KW-1185">Reference proteome</keyword>
<evidence type="ECO:0000256" key="2">
    <source>
        <dbReference type="ARBA" id="ARBA00022490"/>
    </source>
</evidence>
<feature type="domain" description="Centrosomin N-terminal motif 1" evidence="5">
    <location>
        <begin position="106"/>
        <end position="173"/>
    </location>
</feature>
<dbReference type="PANTHER" id="PTHR46599:SF3">
    <property type="entry name" value="PIGGYBAC TRANSPOSABLE ELEMENT-DERIVED PROTEIN 4"/>
    <property type="match status" value="1"/>
</dbReference>
<feature type="coiled-coil region" evidence="3">
    <location>
        <begin position="388"/>
        <end position="629"/>
    </location>
</feature>
<organism evidence="7 8">
    <name type="scientific">Paralvinella palmiformis</name>
    <dbReference type="NCBI Taxonomy" id="53620"/>
    <lineage>
        <taxon>Eukaryota</taxon>
        <taxon>Metazoa</taxon>
        <taxon>Spiralia</taxon>
        <taxon>Lophotrochozoa</taxon>
        <taxon>Annelida</taxon>
        <taxon>Polychaeta</taxon>
        <taxon>Sedentaria</taxon>
        <taxon>Canalipalpata</taxon>
        <taxon>Terebellida</taxon>
        <taxon>Terebelliformia</taxon>
        <taxon>Alvinellidae</taxon>
        <taxon>Paralvinella</taxon>
    </lineage>
</organism>
<evidence type="ECO:0000256" key="3">
    <source>
        <dbReference type="SAM" id="Coils"/>
    </source>
</evidence>
<dbReference type="GO" id="GO:0005815">
    <property type="term" value="C:microtubule organizing center"/>
    <property type="evidence" value="ECO:0007669"/>
    <property type="project" value="InterPro"/>
</dbReference>